<sequence length="189" mass="22244">MSLAKQEFFKLQSKISKIDRKIYFYNKKLLREDKINNELDILNESLDVEKRTNGRLLEDKVFSAIWGIKPHNSYNDLLVQINIKSEYKNIKCKLPKTLETKSGIISYDDVLIPIYQLIMYYDVLVDAGISVDKAIIVADTIPEDVKKLIKMKNKCKDPNDNNYNLEYQYWMNMDRPVSKLRKQQIEGIN</sequence>
<organism evidence="1 2">
    <name type="scientific">Apilactobacillus xinyiensis</name>
    <dbReference type="NCBI Taxonomy" id="2841032"/>
    <lineage>
        <taxon>Bacteria</taxon>
        <taxon>Bacillati</taxon>
        <taxon>Bacillota</taxon>
        <taxon>Bacilli</taxon>
        <taxon>Lactobacillales</taxon>
        <taxon>Lactobacillaceae</taxon>
        <taxon>Apilactobacillus</taxon>
    </lineage>
</organism>
<proteinExistence type="predicted"/>
<name>A0ABT0I1H9_9LACO</name>
<dbReference type="Proteomes" id="UP001522905">
    <property type="component" value="Unassembled WGS sequence"/>
</dbReference>
<gene>
    <name evidence="1" type="ORF">LNP07_03555</name>
</gene>
<protein>
    <submittedName>
        <fullName evidence="1">Uncharacterized protein</fullName>
    </submittedName>
</protein>
<comment type="caution">
    <text evidence="1">The sequence shown here is derived from an EMBL/GenBank/DDBJ whole genome shotgun (WGS) entry which is preliminary data.</text>
</comment>
<dbReference type="RefSeq" id="WP_248601621.1">
    <property type="nucleotide sequence ID" value="NZ_JAJIAO010000002.1"/>
</dbReference>
<accession>A0ABT0I1H9</accession>
<keyword evidence="2" id="KW-1185">Reference proteome</keyword>
<dbReference type="EMBL" id="JAJIAO010000002">
    <property type="protein sequence ID" value="MCK8624585.1"/>
    <property type="molecule type" value="Genomic_DNA"/>
</dbReference>
<evidence type="ECO:0000313" key="1">
    <source>
        <dbReference type="EMBL" id="MCK8624585.1"/>
    </source>
</evidence>
<reference evidence="1 2" key="1">
    <citation type="submission" date="2021-11" db="EMBL/GenBank/DDBJ databases">
        <title>Comparative genomics of bee honey and flower isolates.</title>
        <authorList>
            <person name="Bechtner J.D."/>
            <person name="Gallus M.K."/>
            <person name="Ehrmann M."/>
        </authorList>
    </citation>
    <scope>NUCLEOTIDE SEQUENCE [LARGE SCALE GENOMIC DNA]</scope>
    <source>
        <strain evidence="1 2">M161</strain>
    </source>
</reference>
<evidence type="ECO:0000313" key="2">
    <source>
        <dbReference type="Proteomes" id="UP001522905"/>
    </source>
</evidence>